<evidence type="ECO:0000256" key="6">
    <source>
        <dbReference type="PROSITE-ProRule" id="PRU00339"/>
    </source>
</evidence>
<comment type="caution">
    <text evidence="9">The sequence shown here is derived from an EMBL/GenBank/DDBJ whole genome shotgun (WGS) entry which is preliminary data.</text>
</comment>
<evidence type="ECO:0000256" key="2">
    <source>
        <dbReference type="ARBA" id="ARBA00022490"/>
    </source>
</evidence>
<keyword evidence="2" id="KW-0963">Cytoplasm</keyword>
<dbReference type="Pfam" id="PF13424">
    <property type="entry name" value="TPR_12"/>
    <property type="match status" value="1"/>
</dbReference>
<protein>
    <submittedName>
        <fullName evidence="9">Tetratricopeptide repeat protein</fullName>
    </submittedName>
</protein>
<keyword evidence="8" id="KW-0732">Signal</keyword>
<dbReference type="PROSITE" id="PS50005">
    <property type="entry name" value="TPR"/>
    <property type="match status" value="2"/>
</dbReference>
<evidence type="ECO:0000256" key="8">
    <source>
        <dbReference type="SAM" id="SignalP"/>
    </source>
</evidence>
<dbReference type="InterPro" id="IPR011990">
    <property type="entry name" value="TPR-like_helical_dom_sf"/>
</dbReference>
<evidence type="ECO:0000256" key="7">
    <source>
        <dbReference type="SAM" id="Phobius"/>
    </source>
</evidence>
<keyword evidence="7" id="KW-0812">Transmembrane</keyword>
<evidence type="ECO:0000256" key="5">
    <source>
        <dbReference type="ARBA" id="ARBA00038253"/>
    </source>
</evidence>
<feature type="transmembrane region" description="Helical" evidence="7">
    <location>
        <begin position="442"/>
        <end position="463"/>
    </location>
</feature>
<dbReference type="PANTHER" id="PTHR46630">
    <property type="entry name" value="TETRATRICOPEPTIDE REPEAT PROTEIN 29"/>
    <property type="match status" value="1"/>
</dbReference>
<dbReference type="STRING" id="584787.GCA_001247655_00341"/>
<evidence type="ECO:0000256" key="1">
    <source>
        <dbReference type="ARBA" id="ARBA00004496"/>
    </source>
</evidence>
<dbReference type="SUPFAM" id="SSF48452">
    <property type="entry name" value="TPR-like"/>
    <property type="match status" value="2"/>
</dbReference>
<dbReference type="Proteomes" id="UP000268033">
    <property type="component" value="Unassembled WGS sequence"/>
</dbReference>
<dbReference type="PANTHER" id="PTHR46630:SF1">
    <property type="entry name" value="TETRATRICOPEPTIDE REPEAT PROTEIN 29"/>
    <property type="match status" value="1"/>
</dbReference>
<feature type="repeat" description="TPR" evidence="6">
    <location>
        <begin position="220"/>
        <end position="253"/>
    </location>
</feature>
<dbReference type="RefSeq" id="WP_123420989.1">
    <property type="nucleotide sequence ID" value="NZ_RJUL01000003.1"/>
</dbReference>
<keyword evidence="10" id="KW-1185">Reference proteome</keyword>
<evidence type="ECO:0000313" key="9">
    <source>
        <dbReference type="EMBL" id="ROQ28494.1"/>
    </source>
</evidence>
<dbReference type="EMBL" id="RJUL01000003">
    <property type="protein sequence ID" value="ROQ28494.1"/>
    <property type="molecule type" value="Genomic_DNA"/>
</dbReference>
<sequence>MRTLLLCLALASLPVLAVTSDELQDARLEVSEHPDAALTLAEHTLADPNAKALYFQALLLKSWAELKENPQNTDISAALEKLKALAAEGTTPLLKADYAFLRASVAMEQHADSNTAQPLLEEAMSYCRPFSQMAAYRYCAEITAYAANSYAFSGDLAKAKTLIGDSYRFAKLGGSNGTYLDVKLLEAALARRQGDSAKALTLLKEAELEAQQMGEKRRQGRALSRQGLIYLELSQYSQAEQNLMDALALFEQQGDKADTAETFRYLGQMMLAQNKTNLAIVQFYNALDIANQLHWQVTASRLMLDIGQTYHQMGNLKKAQDFLSRAMATMESHNLSLYLPRAHYQMALLYEDKKQDDKAAIELNAALDGTRKNPTVERQLELDTMNRLVALYERQGKYKAALDMAKAVAALPAHDAPRQPVTIEVVAPPTPFPQHNDGTPPWIMVVTGVVGLILGVAVTWLLTRRRRPTKPRKDKVALHPASGFLSMQGFLNEGDKLLGELRLAMDVTNAGSTKPDHQPLAAILCNLPGMASAYETYGFEQSRQELRRFAKQLQNLLPEARMMVQPSRDYLLFVLPSPTGGKEMQLTERLRQVISLAAKDTFLDMKELCFAGTLLPLLPYHPRVGSAMTVFETLLFTLSLGCIGKPFSDLWLIGQSCTLPSAMSDPLRESLGEAMQNGTVKVVGLPYGELTQRLQQLAARQETFKVNWPTVEEAQPIV</sequence>
<keyword evidence="7" id="KW-1133">Transmembrane helix</keyword>
<dbReference type="SMART" id="SM00028">
    <property type="entry name" value="TPR"/>
    <property type="match status" value="5"/>
</dbReference>
<dbReference type="InterPro" id="IPR019734">
    <property type="entry name" value="TPR_rpt"/>
</dbReference>
<comment type="similarity">
    <text evidence="5">Belongs to the Rap family.</text>
</comment>
<reference evidence="9 10" key="1">
    <citation type="submission" date="2018-11" db="EMBL/GenBank/DDBJ databases">
        <title>Genomic Encyclopedia of Type Strains, Phase IV (KMG-IV): sequencing the most valuable type-strain genomes for metagenomic binning, comparative biology and taxonomic classification.</title>
        <authorList>
            <person name="Goeker M."/>
        </authorList>
    </citation>
    <scope>NUCLEOTIDE SEQUENCE [LARGE SCALE GENOMIC DNA]</scope>
    <source>
        <strain evidence="9 10">DSM 21945</strain>
    </source>
</reference>
<proteinExistence type="inferred from homology"/>
<organism evidence="9 10">
    <name type="scientific">Gallaecimonas pentaromativorans</name>
    <dbReference type="NCBI Taxonomy" id="584787"/>
    <lineage>
        <taxon>Bacteria</taxon>
        <taxon>Pseudomonadati</taxon>
        <taxon>Pseudomonadota</taxon>
        <taxon>Gammaproteobacteria</taxon>
        <taxon>Enterobacterales</taxon>
        <taxon>Gallaecimonadaceae</taxon>
        <taxon>Gallaecimonas</taxon>
    </lineage>
</organism>
<feature type="signal peptide" evidence="8">
    <location>
        <begin position="1"/>
        <end position="17"/>
    </location>
</feature>
<keyword evidence="3" id="KW-0677">Repeat</keyword>
<feature type="chain" id="PRO_5017922802" evidence="8">
    <location>
        <begin position="18"/>
        <end position="718"/>
    </location>
</feature>
<dbReference type="AlphaFoldDB" id="A0A3N1P910"/>
<feature type="repeat" description="TPR" evidence="6">
    <location>
        <begin position="300"/>
        <end position="333"/>
    </location>
</feature>
<gene>
    <name evidence="9" type="ORF">EDC28_10387</name>
</gene>
<name>A0A3N1P910_9GAMM</name>
<evidence type="ECO:0000313" key="10">
    <source>
        <dbReference type="Proteomes" id="UP000268033"/>
    </source>
</evidence>
<evidence type="ECO:0000256" key="3">
    <source>
        <dbReference type="ARBA" id="ARBA00022737"/>
    </source>
</evidence>
<dbReference type="GO" id="GO:0005737">
    <property type="term" value="C:cytoplasm"/>
    <property type="evidence" value="ECO:0007669"/>
    <property type="project" value="UniProtKB-SubCell"/>
</dbReference>
<dbReference type="Gene3D" id="1.25.40.10">
    <property type="entry name" value="Tetratricopeptide repeat domain"/>
    <property type="match status" value="2"/>
</dbReference>
<dbReference type="InterPro" id="IPR051476">
    <property type="entry name" value="Bac_ResReg_Asp_Phosphatase"/>
</dbReference>
<keyword evidence="7" id="KW-0472">Membrane</keyword>
<comment type="subcellular location">
    <subcellularLocation>
        <location evidence="1">Cytoplasm</location>
    </subcellularLocation>
</comment>
<accession>A0A3N1P910</accession>
<keyword evidence="4 6" id="KW-0802">TPR repeat</keyword>
<evidence type="ECO:0000256" key="4">
    <source>
        <dbReference type="ARBA" id="ARBA00022803"/>
    </source>
</evidence>
<dbReference type="Pfam" id="PF13181">
    <property type="entry name" value="TPR_8"/>
    <property type="match status" value="1"/>
</dbReference>